<organism evidence="1 2">
    <name type="scientific">Nephila pilipes</name>
    <name type="common">Giant wood spider</name>
    <name type="synonym">Nephila maculata</name>
    <dbReference type="NCBI Taxonomy" id="299642"/>
    <lineage>
        <taxon>Eukaryota</taxon>
        <taxon>Metazoa</taxon>
        <taxon>Ecdysozoa</taxon>
        <taxon>Arthropoda</taxon>
        <taxon>Chelicerata</taxon>
        <taxon>Arachnida</taxon>
        <taxon>Araneae</taxon>
        <taxon>Araneomorphae</taxon>
        <taxon>Entelegynae</taxon>
        <taxon>Araneoidea</taxon>
        <taxon>Nephilidae</taxon>
        <taxon>Nephila</taxon>
    </lineage>
</organism>
<proteinExistence type="predicted"/>
<name>A0A8X6QJJ6_NEPPI</name>
<keyword evidence="2" id="KW-1185">Reference proteome</keyword>
<reference evidence="1" key="1">
    <citation type="submission" date="2020-08" db="EMBL/GenBank/DDBJ databases">
        <title>Multicomponent nature underlies the extraordinary mechanical properties of spider dragline silk.</title>
        <authorList>
            <person name="Kono N."/>
            <person name="Nakamura H."/>
            <person name="Mori M."/>
            <person name="Yoshida Y."/>
            <person name="Ohtoshi R."/>
            <person name="Malay A.D."/>
            <person name="Moran D.A.P."/>
            <person name="Tomita M."/>
            <person name="Numata K."/>
            <person name="Arakawa K."/>
        </authorList>
    </citation>
    <scope>NUCLEOTIDE SEQUENCE</scope>
</reference>
<protein>
    <submittedName>
        <fullName evidence="1">Uncharacterized protein</fullName>
    </submittedName>
</protein>
<dbReference type="EMBL" id="BMAW01032472">
    <property type="protein sequence ID" value="GFU25688.1"/>
    <property type="molecule type" value="Genomic_DNA"/>
</dbReference>
<dbReference type="Proteomes" id="UP000887013">
    <property type="component" value="Unassembled WGS sequence"/>
</dbReference>
<accession>A0A8X6QJJ6</accession>
<evidence type="ECO:0000313" key="1">
    <source>
        <dbReference type="EMBL" id="GFU25688.1"/>
    </source>
</evidence>
<dbReference type="AlphaFoldDB" id="A0A8X6QJJ6"/>
<sequence length="131" mass="15340">MSAITCYVVTHAQNKISHYRLQCWHINGLNLSLNRTLKFRNHFGILRTNFNIKISPQKPITWIEVWRTRRPFNVHSCAIQITQKNQTILKVLFQQSKNVVGAMWSSAILHKLYEIKFGITDHEATTAMFSR</sequence>
<evidence type="ECO:0000313" key="2">
    <source>
        <dbReference type="Proteomes" id="UP000887013"/>
    </source>
</evidence>
<gene>
    <name evidence="1" type="ORF">NPIL_258581</name>
</gene>
<comment type="caution">
    <text evidence="1">The sequence shown here is derived from an EMBL/GenBank/DDBJ whole genome shotgun (WGS) entry which is preliminary data.</text>
</comment>